<reference evidence="2 3" key="1">
    <citation type="submission" date="2020-04" db="EMBL/GenBank/DDBJ databases">
        <title>Metagenomic profiling of ammonia- and methane-oxidizing microorganisms in a Dutch drinking water treatment plant.</title>
        <authorList>
            <person name="Poghosyan L."/>
            <person name="Leucker S."/>
        </authorList>
    </citation>
    <scope>NUCLEOTIDE SEQUENCE [LARGE SCALE GENOMIC DNA]</scope>
    <source>
        <strain evidence="2">S-RSF-IL-03</strain>
    </source>
</reference>
<dbReference type="Proteomes" id="UP000580839">
    <property type="component" value="Unassembled WGS sequence"/>
</dbReference>
<dbReference type="EMBL" id="JABFRW010000206">
    <property type="protein sequence ID" value="NOT35609.1"/>
    <property type="molecule type" value="Genomic_DNA"/>
</dbReference>
<organism evidence="2 3">
    <name type="scientific">Eiseniibacteriota bacterium</name>
    <dbReference type="NCBI Taxonomy" id="2212470"/>
    <lineage>
        <taxon>Bacteria</taxon>
        <taxon>Candidatus Eiseniibacteriota</taxon>
    </lineage>
</organism>
<sequence length="271" mass="29965">MIVAIALAAFSCASSTTLCASERPANDVLVFERKLLPPRQAGSTTKVASLMPWSTDAERDSLLCGSVGNALSRIDATTTPGMNWLGKNINQRGSDWWTMACDSTLLGVDTFRVVIRWRWSRTGRATGPLAVVRTVDDPEPRQWYRGYPEYLDAAQPVKTQDVPGLVLRGEDVFSRGVHHLDVDLTVFEYPFVRMARRVGTSSTECWRGPKQLAQMIVAESLADLEQLVATPELAAKSARRSSDSDYAFASQRMFRCTEVGDRAESVKANSR</sequence>
<feature type="chain" id="PRO_5033022701" evidence="1">
    <location>
        <begin position="21"/>
        <end position="271"/>
    </location>
</feature>
<comment type="caution">
    <text evidence="2">The sequence shown here is derived from an EMBL/GenBank/DDBJ whole genome shotgun (WGS) entry which is preliminary data.</text>
</comment>
<gene>
    <name evidence="2" type="ORF">HOP12_15800</name>
</gene>
<dbReference type="AlphaFoldDB" id="A0A849T2V3"/>
<keyword evidence="1" id="KW-0732">Signal</keyword>
<evidence type="ECO:0000256" key="1">
    <source>
        <dbReference type="SAM" id="SignalP"/>
    </source>
</evidence>
<evidence type="ECO:0000313" key="2">
    <source>
        <dbReference type="EMBL" id="NOT35609.1"/>
    </source>
</evidence>
<evidence type="ECO:0000313" key="3">
    <source>
        <dbReference type="Proteomes" id="UP000580839"/>
    </source>
</evidence>
<proteinExistence type="predicted"/>
<accession>A0A849T2V3</accession>
<name>A0A849T2V3_UNCEI</name>
<feature type="signal peptide" evidence="1">
    <location>
        <begin position="1"/>
        <end position="20"/>
    </location>
</feature>
<protein>
    <submittedName>
        <fullName evidence="2">Uncharacterized protein</fullName>
    </submittedName>
</protein>